<dbReference type="Proteomes" id="UP000001396">
    <property type="component" value="Unassembled WGS sequence"/>
</dbReference>
<reference evidence="1 2" key="1">
    <citation type="journal article" date="2011" name="Genome Res.">
        <title>Phylogeny-wide analysis of social amoeba genomes highlights ancient origins for complex intercellular communication.</title>
        <authorList>
            <person name="Heidel A.J."/>
            <person name="Lawal H.M."/>
            <person name="Felder M."/>
            <person name="Schilde C."/>
            <person name="Helps N.R."/>
            <person name="Tunggal B."/>
            <person name="Rivero F."/>
            <person name="John U."/>
            <person name="Schleicher M."/>
            <person name="Eichinger L."/>
            <person name="Platzer M."/>
            <person name="Noegel A.A."/>
            <person name="Schaap P."/>
            <person name="Gloeckner G."/>
        </authorList>
    </citation>
    <scope>NUCLEOTIDE SEQUENCE [LARGE SCALE GENOMIC DNA]</scope>
    <source>
        <strain evidence="2">ATCC 26659 / Pp 5 / PN500</strain>
    </source>
</reference>
<accession>D3BJ91</accession>
<dbReference type="GeneID" id="31364095"/>
<protein>
    <submittedName>
        <fullName evidence="1">Uncharacterized protein</fullName>
    </submittedName>
</protein>
<comment type="caution">
    <text evidence="1">The sequence shown here is derived from an EMBL/GenBank/DDBJ whole genome shotgun (WGS) entry which is preliminary data.</text>
</comment>
<organism evidence="1 2">
    <name type="scientific">Heterostelium pallidum (strain ATCC 26659 / Pp 5 / PN500)</name>
    <name type="common">Cellular slime mold</name>
    <name type="synonym">Polysphondylium pallidum</name>
    <dbReference type="NCBI Taxonomy" id="670386"/>
    <lineage>
        <taxon>Eukaryota</taxon>
        <taxon>Amoebozoa</taxon>
        <taxon>Evosea</taxon>
        <taxon>Eumycetozoa</taxon>
        <taxon>Dictyostelia</taxon>
        <taxon>Acytosteliales</taxon>
        <taxon>Acytosteliaceae</taxon>
        <taxon>Heterostelium</taxon>
    </lineage>
</organism>
<dbReference type="SUPFAM" id="SSF140860">
    <property type="entry name" value="Pseudo ankyrin repeat-like"/>
    <property type="match status" value="1"/>
</dbReference>
<keyword evidence="2" id="KW-1185">Reference proteome</keyword>
<dbReference type="AlphaFoldDB" id="D3BJ91"/>
<evidence type="ECO:0000313" key="1">
    <source>
        <dbReference type="EMBL" id="EFA77971.1"/>
    </source>
</evidence>
<dbReference type="RefSeq" id="XP_020430099.1">
    <property type="nucleotide sequence ID" value="XM_020579424.1"/>
</dbReference>
<gene>
    <name evidence="1" type="ORF">PPL_08616</name>
</gene>
<evidence type="ECO:0000313" key="2">
    <source>
        <dbReference type="Proteomes" id="UP000001396"/>
    </source>
</evidence>
<dbReference type="EMBL" id="ADBJ01000038">
    <property type="protein sequence ID" value="EFA77971.1"/>
    <property type="molecule type" value="Genomic_DNA"/>
</dbReference>
<dbReference type="InParanoid" id="D3BJ91"/>
<sequence length="265" mass="30933">MLRKKMTDNGCINKNNSLFGKLLNNIVFRTLIFDQVRAIHRELKLNTAGFNCDLLWAVKHGHVGIFMERVKRDQIQYHQLFAQPAILWHFCKHVRALSDFREIHNKFSKSFTLDAIDTLFIRCSPAIIDYLFTHCPNQEFTKRAIRNAVWNGHLAVVQRIAGKYKYTKETWARLMAVAAERNNTEMFQYFGNRAKRDRFWSAKAVDSFVLSSSRDQDYKAMLEKASLNSIIYFMSMCPSSAAALVREHAKELTDLEKITYFSKIM</sequence>
<proteinExistence type="predicted"/>
<name>D3BJ91_HETP5</name>